<sequence>MRGCEWYESLYDQTQLAIIITERNSQLYDSDRTFSTLDSDANPELRRKEAVVVNRYPRRNSSFDPANSDTQSEGHVNRRLTAEHRPTQPVLPDRRGYRCSDGWMKIKTFTVYSLRLGPIVHVSIAGSFAEIP</sequence>
<feature type="compositionally biased region" description="Basic and acidic residues" evidence="1">
    <location>
        <begin position="80"/>
        <end position="93"/>
    </location>
</feature>
<dbReference type="AlphaFoldDB" id="A0AA40FIF0"/>
<feature type="region of interest" description="Disordered" evidence="1">
    <location>
        <begin position="56"/>
        <end position="93"/>
    </location>
</feature>
<comment type="caution">
    <text evidence="2">The sequence shown here is derived from an EMBL/GenBank/DDBJ whole genome shotgun (WGS) entry which is preliminary data.</text>
</comment>
<evidence type="ECO:0000313" key="2">
    <source>
        <dbReference type="EMBL" id="KAK1119597.1"/>
    </source>
</evidence>
<gene>
    <name evidence="2" type="ORF">K0M31_013020</name>
</gene>
<dbReference type="Proteomes" id="UP001177670">
    <property type="component" value="Unassembled WGS sequence"/>
</dbReference>
<dbReference type="EMBL" id="JAHYIQ010000035">
    <property type="protein sequence ID" value="KAK1119597.1"/>
    <property type="molecule type" value="Genomic_DNA"/>
</dbReference>
<feature type="compositionally biased region" description="Polar residues" evidence="1">
    <location>
        <begin position="59"/>
        <end position="74"/>
    </location>
</feature>
<name>A0AA40FIF0_9HYME</name>
<reference evidence="2" key="1">
    <citation type="submission" date="2021-10" db="EMBL/GenBank/DDBJ databases">
        <title>Melipona bicolor Genome sequencing and assembly.</title>
        <authorList>
            <person name="Araujo N.S."/>
            <person name="Arias M.C."/>
        </authorList>
    </citation>
    <scope>NUCLEOTIDE SEQUENCE</scope>
    <source>
        <strain evidence="2">USP_2M_L1-L4_2017</strain>
        <tissue evidence="2">Whole body</tissue>
    </source>
</reference>
<accession>A0AA40FIF0</accession>
<organism evidence="2 3">
    <name type="scientific">Melipona bicolor</name>
    <dbReference type="NCBI Taxonomy" id="60889"/>
    <lineage>
        <taxon>Eukaryota</taxon>
        <taxon>Metazoa</taxon>
        <taxon>Ecdysozoa</taxon>
        <taxon>Arthropoda</taxon>
        <taxon>Hexapoda</taxon>
        <taxon>Insecta</taxon>
        <taxon>Pterygota</taxon>
        <taxon>Neoptera</taxon>
        <taxon>Endopterygota</taxon>
        <taxon>Hymenoptera</taxon>
        <taxon>Apocrita</taxon>
        <taxon>Aculeata</taxon>
        <taxon>Apoidea</taxon>
        <taxon>Anthophila</taxon>
        <taxon>Apidae</taxon>
        <taxon>Melipona</taxon>
    </lineage>
</organism>
<protein>
    <submittedName>
        <fullName evidence="2">Uncharacterized protein</fullName>
    </submittedName>
</protein>
<proteinExistence type="predicted"/>
<keyword evidence="3" id="KW-1185">Reference proteome</keyword>
<evidence type="ECO:0000313" key="3">
    <source>
        <dbReference type="Proteomes" id="UP001177670"/>
    </source>
</evidence>
<evidence type="ECO:0000256" key="1">
    <source>
        <dbReference type="SAM" id="MobiDB-lite"/>
    </source>
</evidence>